<keyword evidence="1" id="KW-0472">Membrane</keyword>
<dbReference type="Gene3D" id="3.55.50.30">
    <property type="match status" value="1"/>
</dbReference>
<dbReference type="GO" id="GO:0016989">
    <property type="term" value="F:sigma factor antagonist activity"/>
    <property type="evidence" value="ECO:0007669"/>
    <property type="project" value="TreeGrafter"/>
</dbReference>
<protein>
    <submittedName>
        <fullName evidence="4">DUF4974 domain-containing protein</fullName>
    </submittedName>
</protein>
<dbReference type="InterPro" id="IPR012373">
    <property type="entry name" value="Ferrdict_sens_TM"/>
</dbReference>
<dbReference type="InterPro" id="IPR032508">
    <property type="entry name" value="FecR_C"/>
</dbReference>
<sequence>MNNYKSFEVKDWLEDLRFRDWVYHGKDDAYWLNVLRDNPLQAANMEQAREILLAVKGNQDFISEAEVKLQVGEIMQAIPDENERRILYWWNGNWLRVAAVFLLMTGFATIFYKQKNITARFGNAAKSAFNDSETLTWTEIENKTTQIKLVNLPDGSSVILKKNARLRYPKHFTKEKREVELAGEAFFEVVKNPEQPFLVYAGNMVTKVKGTSFSIRANDEDDEVKLVVKTGIVEVSANDTGKKENGAEVKKLVLKPNEQVTFNRKNQTMIAKTVTTPVLLDLPVENQDFEFKRTPLADVFASLEKTYGLDIRYDKLAIAKCTITARLGDEPVSEKLDMICTVVNAKYETRNGVILVSSPGCE</sequence>
<feature type="domain" description="FecR protein" evidence="2">
    <location>
        <begin position="142"/>
        <end position="234"/>
    </location>
</feature>
<dbReference type="PANTHER" id="PTHR30273:SF2">
    <property type="entry name" value="PROTEIN FECR"/>
    <property type="match status" value="1"/>
</dbReference>
<feature type="domain" description="Protein FecR C-terminal" evidence="3">
    <location>
        <begin position="289"/>
        <end position="355"/>
    </location>
</feature>
<proteinExistence type="predicted"/>
<dbReference type="AlphaFoldDB" id="A0A5R9KX52"/>
<name>A0A5R9KX52_9BACT</name>
<dbReference type="EMBL" id="VCEJ01000004">
    <property type="protein sequence ID" value="TLV00718.1"/>
    <property type="molecule type" value="Genomic_DNA"/>
</dbReference>
<comment type="caution">
    <text evidence="4">The sequence shown here is derived from an EMBL/GenBank/DDBJ whole genome shotgun (WGS) entry which is preliminary data.</text>
</comment>
<dbReference type="PANTHER" id="PTHR30273">
    <property type="entry name" value="PERIPLASMIC SIGNAL SENSOR AND SIGMA FACTOR ACTIVATOR FECR-RELATED"/>
    <property type="match status" value="1"/>
</dbReference>
<gene>
    <name evidence="4" type="ORF">FEN17_14640</name>
</gene>
<evidence type="ECO:0000259" key="3">
    <source>
        <dbReference type="Pfam" id="PF16344"/>
    </source>
</evidence>
<dbReference type="OrthoDB" id="645173at2"/>
<feature type="transmembrane region" description="Helical" evidence="1">
    <location>
        <begin position="94"/>
        <end position="112"/>
    </location>
</feature>
<dbReference type="InterPro" id="IPR006860">
    <property type="entry name" value="FecR"/>
</dbReference>
<evidence type="ECO:0000259" key="2">
    <source>
        <dbReference type="Pfam" id="PF04773"/>
    </source>
</evidence>
<evidence type="ECO:0000256" key="1">
    <source>
        <dbReference type="SAM" id="Phobius"/>
    </source>
</evidence>
<dbReference type="RefSeq" id="WP_138366092.1">
    <property type="nucleotide sequence ID" value="NZ_VCEJ01000004.1"/>
</dbReference>
<keyword evidence="1" id="KW-0812">Transmembrane</keyword>
<evidence type="ECO:0000313" key="4">
    <source>
        <dbReference type="EMBL" id="TLV00718.1"/>
    </source>
</evidence>
<dbReference type="PIRSF" id="PIRSF018266">
    <property type="entry name" value="FecR"/>
    <property type="match status" value="1"/>
</dbReference>
<dbReference type="Proteomes" id="UP000306402">
    <property type="component" value="Unassembled WGS sequence"/>
</dbReference>
<dbReference type="Gene3D" id="2.60.120.1440">
    <property type="match status" value="1"/>
</dbReference>
<organism evidence="4 5">
    <name type="scientific">Dyadobacter luticola</name>
    <dbReference type="NCBI Taxonomy" id="1979387"/>
    <lineage>
        <taxon>Bacteria</taxon>
        <taxon>Pseudomonadati</taxon>
        <taxon>Bacteroidota</taxon>
        <taxon>Cytophagia</taxon>
        <taxon>Cytophagales</taxon>
        <taxon>Spirosomataceae</taxon>
        <taxon>Dyadobacter</taxon>
    </lineage>
</organism>
<keyword evidence="1" id="KW-1133">Transmembrane helix</keyword>
<dbReference type="Pfam" id="PF16344">
    <property type="entry name" value="FecR_C"/>
    <property type="match status" value="1"/>
</dbReference>
<keyword evidence="5" id="KW-1185">Reference proteome</keyword>
<reference evidence="4 5" key="1">
    <citation type="submission" date="2019-05" db="EMBL/GenBank/DDBJ databases">
        <authorList>
            <person name="Qu J.-H."/>
        </authorList>
    </citation>
    <scope>NUCLEOTIDE SEQUENCE [LARGE SCALE GENOMIC DNA]</scope>
    <source>
        <strain evidence="4 5">T17</strain>
    </source>
</reference>
<dbReference type="Pfam" id="PF04773">
    <property type="entry name" value="FecR"/>
    <property type="match status" value="1"/>
</dbReference>
<evidence type="ECO:0000313" key="5">
    <source>
        <dbReference type="Proteomes" id="UP000306402"/>
    </source>
</evidence>
<accession>A0A5R9KX52</accession>